<feature type="region of interest" description="Disordered" evidence="1">
    <location>
        <begin position="220"/>
        <end position="245"/>
    </location>
</feature>
<accession>A0A8C4QP57</accession>
<name>A0A8C4QP57_EPTBU</name>
<reference evidence="2" key="2">
    <citation type="submission" date="2025-09" db="UniProtKB">
        <authorList>
            <consortium name="Ensembl"/>
        </authorList>
    </citation>
    <scope>IDENTIFICATION</scope>
</reference>
<feature type="compositionally biased region" description="Pro residues" evidence="1">
    <location>
        <begin position="222"/>
        <end position="245"/>
    </location>
</feature>
<evidence type="ECO:0008006" key="4">
    <source>
        <dbReference type="Google" id="ProtNLM"/>
    </source>
</evidence>
<protein>
    <recommendedName>
        <fullName evidence="4">SAM domain-containing protein</fullName>
    </recommendedName>
</protein>
<dbReference type="PANTHER" id="PTHR14454:SF12">
    <property type="entry name" value="GRB2-ASSOCIATED AND REGULATOR OF MAPK PROTEIN 2-LIKE"/>
    <property type="match status" value="1"/>
</dbReference>
<feature type="region of interest" description="Disordered" evidence="1">
    <location>
        <begin position="268"/>
        <end position="319"/>
    </location>
</feature>
<dbReference type="InterPro" id="IPR052281">
    <property type="entry name" value="GAREM"/>
</dbReference>
<dbReference type="PANTHER" id="PTHR14454">
    <property type="entry name" value="GRB2-ASSOCIATED AND REGULATOR OF MAPK PROTEIN FAMILY MEMBER"/>
    <property type="match status" value="1"/>
</dbReference>
<dbReference type="Ensembl" id="ENSEBUT00000018814.1">
    <property type="protein sequence ID" value="ENSEBUP00000018238.1"/>
    <property type="gene ID" value="ENSEBUG00000011381.1"/>
</dbReference>
<proteinExistence type="predicted"/>
<dbReference type="Proteomes" id="UP000694388">
    <property type="component" value="Unplaced"/>
</dbReference>
<evidence type="ECO:0000313" key="3">
    <source>
        <dbReference type="Proteomes" id="UP000694388"/>
    </source>
</evidence>
<evidence type="ECO:0000313" key="2">
    <source>
        <dbReference type="Ensembl" id="ENSEBUP00000018238.1"/>
    </source>
</evidence>
<sequence length="543" mass="58541">MNDAGERAYEDLVLDRVSWLNRWFDIEAYSCAVREARSDGADDAPSSPLKQGMANRPCAGGCGTLSIPSSLAYAREDLTQSFHRLSVCVYGNSLLENGDANLLLSSAEGGSDKSVAQMPSLCTFSDLTSSIDSNYVQPEESSEHARASDRSELQYEELWTEQTALAASRYCCVSSLGLDSCSKAPRGGLVLRRGLSQEPQGPPPVPPKSDAVRVECRMLNAPPVPPRSGRPSSSPPLPPRSVPPSPNLSFYSSGLLHLVDDAFDKIGSSSEWTKPPHNRSCKRIRPSSVGHPSPRHNADGVSNDTRRGSGPDTNSMSFYEQQPIFPGFAQTSLATVDFHSQSHVLAFPPPVTKVETLKNMSDKTPVSNGHTDVPNMSPVCKSSSPHDEFHLSKACACDHSRSPKHILAAEGSKPHSGCNCDCCIISTPNSPCTLPGVTNWPTETTECVPPLLPFCGTPGDRSSGDGMAWQPPDELSGLSVEGVCQCLRFIGLSEEALGRFSHECVDGALLTQLTEEMLLLDFQLSKLQARKVLQFAGGWRPKL</sequence>
<dbReference type="SUPFAM" id="SSF47769">
    <property type="entry name" value="SAM/Pointed domain"/>
    <property type="match status" value="1"/>
</dbReference>
<dbReference type="InterPro" id="IPR013761">
    <property type="entry name" value="SAM/pointed_sf"/>
</dbReference>
<organism evidence="2 3">
    <name type="scientific">Eptatretus burgeri</name>
    <name type="common">Inshore hagfish</name>
    <dbReference type="NCBI Taxonomy" id="7764"/>
    <lineage>
        <taxon>Eukaryota</taxon>
        <taxon>Metazoa</taxon>
        <taxon>Chordata</taxon>
        <taxon>Craniata</taxon>
        <taxon>Vertebrata</taxon>
        <taxon>Cyclostomata</taxon>
        <taxon>Myxini</taxon>
        <taxon>Myxiniformes</taxon>
        <taxon>Myxinidae</taxon>
        <taxon>Eptatretinae</taxon>
        <taxon>Eptatretus</taxon>
    </lineage>
</organism>
<dbReference type="AlphaFoldDB" id="A0A8C4QP57"/>
<keyword evidence="3" id="KW-1185">Reference proteome</keyword>
<feature type="compositionally biased region" description="Basic residues" evidence="1">
    <location>
        <begin position="276"/>
        <end position="285"/>
    </location>
</feature>
<dbReference type="GeneTree" id="ENSGT00530000063834"/>
<reference evidence="2" key="1">
    <citation type="submission" date="2025-08" db="UniProtKB">
        <authorList>
            <consortium name="Ensembl"/>
        </authorList>
    </citation>
    <scope>IDENTIFICATION</scope>
</reference>
<evidence type="ECO:0000256" key="1">
    <source>
        <dbReference type="SAM" id="MobiDB-lite"/>
    </source>
</evidence>
<dbReference type="Gene3D" id="1.10.150.50">
    <property type="entry name" value="Transcription Factor, Ets-1"/>
    <property type="match status" value="1"/>
</dbReference>